<dbReference type="Proteomes" id="UP000281474">
    <property type="component" value="Unassembled WGS sequence"/>
</dbReference>
<accession>A0A3L8Q315</accession>
<evidence type="ECO:0000313" key="2">
    <source>
        <dbReference type="EMBL" id="RLV61488.1"/>
    </source>
</evidence>
<dbReference type="SUPFAM" id="SSF56784">
    <property type="entry name" value="HAD-like"/>
    <property type="match status" value="1"/>
</dbReference>
<comment type="caution">
    <text evidence="2">The sequence shown here is derived from an EMBL/GenBank/DDBJ whole genome shotgun (WGS) entry which is preliminary data.</text>
</comment>
<dbReference type="EMBL" id="QZEI01000003">
    <property type="protein sequence ID" value="RLV61488.1"/>
    <property type="molecule type" value="Genomic_DNA"/>
</dbReference>
<organism evidence="2 3">
    <name type="scientific">Parashewanella curva</name>
    <dbReference type="NCBI Taxonomy" id="2338552"/>
    <lineage>
        <taxon>Bacteria</taxon>
        <taxon>Pseudomonadati</taxon>
        <taxon>Pseudomonadota</taxon>
        <taxon>Gammaproteobacteria</taxon>
        <taxon>Alteromonadales</taxon>
        <taxon>Shewanellaceae</taxon>
        <taxon>Parashewanella</taxon>
    </lineage>
</organism>
<keyword evidence="3" id="KW-1185">Reference proteome</keyword>
<dbReference type="OrthoDB" id="9819012at2"/>
<reference evidence="2 3" key="1">
    <citation type="submission" date="2018-09" db="EMBL/GenBank/DDBJ databases">
        <title>Phylogeny of the Shewanellaceae, and recommendation for two new genera, Pseudoshewanella and Parashewanella.</title>
        <authorList>
            <person name="Wang G."/>
        </authorList>
    </citation>
    <scope>NUCLEOTIDE SEQUENCE [LARGE SCALE GENOMIC DNA]</scope>
    <source>
        <strain evidence="2 3">C51</strain>
    </source>
</reference>
<dbReference type="AlphaFoldDB" id="A0A3L8Q315"/>
<gene>
    <name evidence="2" type="ORF">D5018_02010</name>
</gene>
<feature type="region of interest" description="Disordered" evidence="1">
    <location>
        <begin position="523"/>
        <end position="546"/>
    </location>
</feature>
<dbReference type="InterPro" id="IPR036412">
    <property type="entry name" value="HAD-like_sf"/>
</dbReference>
<evidence type="ECO:0000313" key="3">
    <source>
        <dbReference type="Proteomes" id="UP000281474"/>
    </source>
</evidence>
<protein>
    <submittedName>
        <fullName evidence="2">Uncharacterized protein</fullName>
    </submittedName>
</protein>
<name>A0A3L8Q315_9GAMM</name>
<feature type="compositionally biased region" description="Polar residues" evidence="1">
    <location>
        <begin position="531"/>
        <end position="546"/>
    </location>
</feature>
<dbReference type="CDD" id="cd01427">
    <property type="entry name" value="HAD_like"/>
    <property type="match status" value="1"/>
</dbReference>
<evidence type="ECO:0000256" key="1">
    <source>
        <dbReference type="SAM" id="MobiDB-lite"/>
    </source>
</evidence>
<proteinExistence type="predicted"/>
<dbReference type="RefSeq" id="WP_121837308.1">
    <property type="nucleotide sequence ID" value="NZ_ML014754.1"/>
</dbReference>
<sequence>MASKSPSLLHHGQSLTFTLTANNFHDPSTFTLKLNDVSKQYLITQYSNATTEDITINPEGTLRLLEDEVLRRDATEVSNLKPKFKLSFDGKKYSIKADCSAAGRSGLLEVQVNFIAADLTKQLNQYLTETKSSSNPKKLRELELATLDPDRTELTPASYKLATLRPRLHELSAFKKPKTETERKKQSYRESQAFTQWEGIRESTQDPLQMAITPKIVSEVTQVQGIQISDIVGWISLEEQNEKVMSREDVELRDALKGAIIEYALEGSPQAAHQDSIVFSTEATQDAPSAQKQQASTSVSKHIEEGKVEPVMGAAIRCPEFKENIVHLSELAHMDFGENPVVFFDADEVLVRGDYNELPIPSRPKFTTLMQQGPDVIKSTVEALKAKGADVFVLSASGHDFLPNKLREADIDPEWFNGVYGKQMIDAKGDFVGFNNKGDRAFEIYNEKGLDIHRPIVLIDDGVDNLDVMAEVARRFGCKYTPVHFTRAIELRHLQLAHCSNHHYDTLAAYYSAHPDEKRVAEKAAEKMSGSLEQKQTLNPHTETEV</sequence>